<evidence type="ECO:0000313" key="5">
    <source>
        <dbReference type="Proteomes" id="UP000585437"/>
    </source>
</evidence>
<evidence type="ECO:0000259" key="2">
    <source>
        <dbReference type="Pfam" id="PF00534"/>
    </source>
</evidence>
<dbReference type="Gene3D" id="3.40.50.2000">
    <property type="entry name" value="Glycogen Phosphorylase B"/>
    <property type="match status" value="2"/>
</dbReference>
<evidence type="ECO:0000313" key="4">
    <source>
        <dbReference type="EMBL" id="MBB6508921.1"/>
    </source>
</evidence>
<protein>
    <submittedName>
        <fullName evidence="4">Glycosyltransferase involved in cell wall biosynthesis</fullName>
    </submittedName>
</protein>
<keyword evidence="1 4" id="KW-0808">Transferase</keyword>
<proteinExistence type="predicted"/>
<dbReference type="AlphaFoldDB" id="A0A7X0MS26"/>
<organism evidence="4 5">
    <name type="scientific">Rhizobium soli</name>
    <dbReference type="NCBI Taxonomy" id="424798"/>
    <lineage>
        <taxon>Bacteria</taxon>
        <taxon>Pseudomonadati</taxon>
        <taxon>Pseudomonadota</taxon>
        <taxon>Alphaproteobacteria</taxon>
        <taxon>Hyphomicrobiales</taxon>
        <taxon>Rhizobiaceae</taxon>
        <taxon>Rhizobium/Agrobacterium group</taxon>
        <taxon>Rhizobium</taxon>
    </lineage>
</organism>
<name>A0A7X0MS26_9HYPH</name>
<dbReference type="RefSeq" id="WP_244476065.1">
    <property type="nucleotide sequence ID" value="NZ_JACHBU010000004.1"/>
</dbReference>
<dbReference type="InterPro" id="IPR001296">
    <property type="entry name" value="Glyco_trans_1"/>
</dbReference>
<feature type="domain" description="Glycosyltransferase subfamily 4-like N-terminal" evidence="3">
    <location>
        <begin position="20"/>
        <end position="217"/>
    </location>
</feature>
<comment type="caution">
    <text evidence="4">The sequence shown here is derived from an EMBL/GenBank/DDBJ whole genome shotgun (WGS) entry which is preliminary data.</text>
</comment>
<evidence type="ECO:0000256" key="1">
    <source>
        <dbReference type="ARBA" id="ARBA00022679"/>
    </source>
</evidence>
<sequence>MTNRRIMIDGYNLALERGTGVATYSRNLSLELSKLGHKIDLLYGLRTSTGTNPLLNEVNFFDPVTKSPKTMDVAKTLLRSPMGLKAREVPITGKVIARHPTRILPPYDRIFNYQHLFTVARWHFKVYGKFMETSYERPAEIAHWTYPLPIRLKHAQNIYTIHDLVPLRLPYTTLDNKKEYFRVARDIARDADHIVTVSEASKRDIVDLLGVPEEKVTNTYQSVSLPSAILERPFDEVATEVEAIFGLEPKKYFLFFGAIEPKKNVGRIIEAYLASQSRYPLVVVGQLTWKDANDLRLLGVSGQSGGKKTVDPSISAVSRAQQIIRLEYLPLNMLASIIRCARTVVFPSLYEGFGLPILEAMQLGTGVITGTEGSNPEVSGDSAYLVDPYDVGAIARAIRDMQNDDDMVAHYEAAGRERAKLFSPERYSERLTELYKKLK</sequence>
<dbReference type="PANTHER" id="PTHR46401">
    <property type="entry name" value="GLYCOSYLTRANSFERASE WBBK-RELATED"/>
    <property type="match status" value="1"/>
</dbReference>
<feature type="domain" description="Glycosyl transferase family 1" evidence="2">
    <location>
        <begin position="248"/>
        <end position="418"/>
    </location>
</feature>
<evidence type="ECO:0000259" key="3">
    <source>
        <dbReference type="Pfam" id="PF13439"/>
    </source>
</evidence>
<accession>A0A7X0MS26</accession>
<dbReference type="EMBL" id="JACHBU010000004">
    <property type="protein sequence ID" value="MBB6508921.1"/>
    <property type="molecule type" value="Genomic_DNA"/>
</dbReference>
<dbReference type="PANTHER" id="PTHR46401:SF2">
    <property type="entry name" value="GLYCOSYLTRANSFERASE WBBK-RELATED"/>
    <property type="match status" value="1"/>
</dbReference>
<dbReference type="Pfam" id="PF00534">
    <property type="entry name" value="Glycos_transf_1"/>
    <property type="match status" value="1"/>
</dbReference>
<dbReference type="SUPFAM" id="SSF53756">
    <property type="entry name" value="UDP-Glycosyltransferase/glycogen phosphorylase"/>
    <property type="match status" value="1"/>
</dbReference>
<dbReference type="Proteomes" id="UP000585437">
    <property type="component" value="Unassembled WGS sequence"/>
</dbReference>
<dbReference type="GO" id="GO:0009103">
    <property type="term" value="P:lipopolysaccharide biosynthetic process"/>
    <property type="evidence" value="ECO:0007669"/>
    <property type="project" value="TreeGrafter"/>
</dbReference>
<dbReference type="Pfam" id="PF13439">
    <property type="entry name" value="Glyco_transf_4"/>
    <property type="match status" value="1"/>
</dbReference>
<dbReference type="CDD" id="cd03809">
    <property type="entry name" value="GT4_MtfB-like"/>
    <property type="match status" value="1"/>
</dbReference>
<dbReference type="InterPro" id="IPR028098">
    <property type="entry name" value="Glyco_trans_4-like_N"/>
</dbReference>
<reference evidence="4 5" key="1">
    <citation type="submission" date="2020-08" db="EMBL/GenBank/DDBJ databases">
        <title>The Agave Microbiome: Exploring the role of microbial communities in plant adaptations to desert environments.</title>
        <authorList>
            <person name="Partida-Martinez L.P."/>
        </authorList>
    </citation>
    <scope>NUCLEOTIDE SEQUENCE [LARGE SCALE GENOMIC DNA]</scope>
    <source>
        <strain evidence="4 5">AS3.12</strain>
    </source>
</reference>
<keyword evidence="5" id="KW-1185">Reference proteome</keyword>
<gene>
    <name evidence="4" type="ORF">F4695_002278</name>
</gene>
<dbReference type="GO" id="GO:0016757">
    <property type="term" value="F:glycosyltransferase activity"/>
    <property type="evidence" value="ECO:0007669"/>
    <property type="project" value="InterPro"/>
</dbReference>